<gene>
    <name evidence="4" type="ORF">IAA42_02130</name>
</gene>
<comment type="caution">
    <text evidence="4">The sequence shown here is derived from an EMBL/GenBank/DDBJ whole genome shotgun (WGS) entry which is preliminary data.</text>
</comment>
<proteinExistence type="predicted"/>
<evidence type="ECO:0000256" key="1">
    <source>
        <dbReference type="SAM" id="MobiDB-lite"/>
    </source>
</evidence>
<keyword evidence="2" id="KW-0812">Transmembrane</keyword>
<feature type="region of interest" description="Disordered" evidence="1">
    <location>
        <begin position="1"/>
        <end position="53"/>
    </location>
</feature>
<keyword evidence="2" id="KW-0472">Membrane</keyword>
<dbReference type="InterPro" id="IPR005543">
    <property type="entry name" value="PASTA_dom"/>
</dbReference>
<dbReference type="Pfam" id="PF03793">
    <property type="entry name" value="PASTA"/>
    <property type="match status" value="3"/>
</dbReference>
<feature type="compositionally biased region" description="Basic and acidic residues" evidence="1">
    <location>
        <begin position="7"/>
        <end position="17"/>
    </location>
</feature>
<dbReference type="SMART" id="SM00740">
    <property type="entry name" value="PASTA"/>
    <property type="match status" value="3"/>
</dbReference>
<sequence>MAEQEDRDGTVRMRPEDLPDPAATQPERTRVASRVPAVDAPEAPGDAPARDGIDALADPYFSPAAPADLTTARQVIAIESPVESLPERKRRLPRWAIVLLAILALAAAAGVAYLTYENEVWGGRSVPKVVGLTEEDARAELESGGFAVEVEYRAGDGDYGTVLSCSPQEGTRIDPSEGVTLVVAGERVIPSVLGLSEEEATAALYDAGASEVLVARQSSDEPAGTVLAVDPAEGAPFVSTDQVTLTVAQPYVVPEVEGMSVSDALALLEGAGLDGSVSYVESDAEKNQVVSSDPVAGTEVAGGSSVTLSVSSPFPSSPTALLDYFEAEPAQISEYLADEGFSLRYSAIYVSGGNARCAYESEDGDVLQISDAPESGHYDGSADGDVLARGAGIGGLRFAFSAASLPDGAANETEEGVRAVMEACGFEGMTDLCTQDDAQLPQELLESELYETAHFVCATGRQDGYTWVVRIGGVGESTGVVAMVAPTAHFSAVDLSSFGGSACDYVAYIDLFTG</sequence>
<dbReference type="PROSITE" id="PS51178">
    <property type="entry name" value="PASTA"/>
    <property type="match status" value="2"/>
</dbReference>
<dbReference type="CDD" id="cd06577">
    <property type="entry name" value="PASTA_pknB"/>
    <property type="match status" value="3"/>
</dbReference>
<dbReference type="Gene3D" id="3.30.10.20">
    <property type="match status" value="3"/>
</dbReference>
<evidence type="ECO:0000259" key="3">
    <source>
        <dbReference type="PROSITE" id="PS51178"/>
    </source>
</evidence>
<evidence type="ECO:0000313" key="5">
    <source>
        <dbReference type="Proteomes" id="UP000824133"/>
    </source>
</evidence>
<accession>A0A9D1Z9B2</accession>
<name>A0A9D1Z9B2_9ACTN</name>
<feature type="transmembrane region" description="Helical" evidence="2">
    <location>
        <begin position="95"/>
        <end position="116"/>
    </location>
</feature>
<reference evidence="4" key="1">
    <citation type="journal article" date="2021" name="PeerJ">
        <title>Extensive microbial diversity within the chicken gut microbiome revealed by metagenomics and culture.</title>
        <authorList>
            <person name="Gilroy R."/>
            <person name="Ravi A."/>
            <person name="Getino M."/>
            <person name="Pursley I."/>
            <person name="Horton D.L."/>
            <person name="Alikhan N.F."/>
            <person name="Baker D."/>
            <person name="Gharbi K."/>
            <person name="Hall N."/>
            <person name="Watson M."/>
            <person name="Adriaenssens E.M."/>
            <person name="Foster-Nyarko E."/>
            <person name="Jarju S."/>
            <person name="Secka A."/>
            <person name="Antonio M."/>
            <person name="Oren A."/>
            <person name="Chaudhuri R.R."/>
            <person name="La Ragione R."/>
            <person name="Hildebrand F."/>
            <person name="Pallen M.J."/>
        </authorList>
    </citation>
    <scope>NUCLEOTIDE SEQUENCE</scope>
    <source>
        <strain evidence="4">ChiHjej10B9-743</strain>
    </source>
</reference>
<evidence type="ECO:0000256" key="2">
    <source>
        <dbReference type="SAM" id="Phobius"/>
    </source>
</evidence>
<protein>
    <submittedName>
        <fullName evidence="4">PASTA domain-containing protein</fullName>
    </submittedName>
</protein>
<evidence type="ECO:0000313" key="4">
    <source>
        <dbReference type="EMBL" id="HIY79220.1"/>
    </source>
</evidence>
<feature type="domain" description="PASTA" evidence="3">
    <location>
        <begin position="247"/>
        <end position="312"/>
    </location>
</feature>
<feature type="domain" description="PASTA" evidence="3">
    <location>
        <begin position="123"/>
        <end position="185"/>
    </location>
</feature>
<organism evidence="4 5">
    <name type="scientific">Candidatus Olsenella excrementavium</name>
    <dbReference type="NCBI Taxonomy" id="2838709"/>
    <lineage>
        <taxon>Bacteria</taxon>
        <taxon>Bacillati</taxon>
        <taxon>Actinomycetota</taxon>
        <taxon>Coriobacteriia</taxon>
        <taxon>Coriobacteriales</taxon>
        <taxon>Atopobiaceae</taxon>
        <taxon>Olsenella</taxon>
    </lineage>
</organism>
<dbReference type="Proteomes" id="UP000824133">
    <property type="component" value="Unassembled WGS sequence"/>
</dbReference>
<keyword evidence="2" id="KW-1133">Transmembrane helix</keyword>
<dbReference type="AlphaFoldDB" id="A0A9D1Z9B2"/>
<dbReference type="EMBL" id="DXCP01000014">
    <property type="protein sequence ID" value="HIY79220.1"/>
    <property type="molecule type" value="Genomic_DNA"/>
</dbReference>
<reference evidence="4" key="2">
    <citation type="submission" date="2021-04" db="EMBL/GenBank/DDBJ databases">
        <authorList>
            <person name="Gilroy R."/>
        </authorList>
    </citation>
    <scope>NUCLEOTIDE SEQUENCE</scope>
    <source>
        <strain evidence="4">ChiHjej10B9-743</strain>
    </source>
</reference>